<proteinExistence type="predicted"/>
<protein>
    <submittedName>
        <fullName evidence="4">CCHC-type domain-containing protein</fullName>
    </submittedName>
</protein>
<dbReference type="AlphaFoldDB" id="A0A7E4UP83"/>
<keyword evidence="3" id="KW-1185">Reference proteome</keyword>
<feature type="domain" description="CCHC-type" evidence="2">
    <location>
        <begin position="228"/>
        <end position="244"/>
    </location>
</feature>
<evidence type="ECO:0000313" key="3">
    <source>
        <dbReference type="Proteomes" id="UP000492821"/>
    </source>
</evidence>
<feature type="domain" description="CCHC-type" evidence="2">
    <location>
        <begin position="210"/>
        <end position="226"/>
    </location>
</feature>
<evidence type="ECO:0000313" key="4">
    <source>
        <dbReference type="WBParaSite" id="Pan_g11116.t1"/>
    </source>
</evidence>
<dbReference type="InterPro" id="IPR036875">
    <property type="entry name" value="Znf_CCHC_sf"/>
</dbReference>
<dbReference type="WBParaSite" id="Pan_g11116.t1">
    <property type="protein sequence ID" value="Pan_g11116.t1"/>
    <property type="gene ID" value="Pan_g11116"/>
</dbReference>
<feature type="domain" description="CCHC-type" evidence="2">
    <location>
        <begin position="190"/>
        <end position="206"/>
    </location>
</feature>
<dbReference type="Gene3D" id="4.10.60.10">
    <property type="entry name" value="Zinc finger, CCHC-type"/>
    <property type="match status" value="1"/>
</dbReference>
<dbReference type="SUPFAM" id="SSF57756">
    <property type="entry name" value="Retrovirus zinc finger-like domains"/>
    <property type="match status" value="1"/>
</dbReference>
<sequence length="313" mass="35343">MKSPSNQCGRFTTMKPPSEQNHQEQWQQASATETVAVEDADGIAERDALLLDGLQGEVMRLKESISDANGRYVSQEFGSTLRHVKAQLDDAVCRHWTNLELLLVAVSPLFDEVQSLLQRHPNSSVKLYMSAPQDATSGRSRMAIPNAVEIERKEWSNATFEEKQKELASQGVPATKQKNQFEMAVPTFQKCTKCLSDYHTTSVCSQQHYTCCTCGKLGHISDYCVFNKCAHCFLFGHSRRTCPTRKLPPACGKCGERDHFSKVCPNPNKLYCFLCGEAHRLHHCLKYLHTPHYKTCFPHHGAHLFENCPDKSH</sequence>
<reference evidence="4" key="2">
    <citation type="submission" date="2020-10" db="UniProtKB">
        <authorList>
            <consortium name="WormBaseParasite"/>
        </authorList>
    </citation>
    <scope>IDENTIFICATION</scope>
</reference>
<dbReference type="SMART" id="SM00343">
    <property type="entry name" value="ZnF_C2HC"/>
    <property type="match status" value="4"/>
</dbReference>
<dbReference type="InterPro" id="IPR001878">
    <property type="entry name" value="Znf_CCHC"/>
</dbReference>
<dbReference type="GO" id="GO:0008270">
    <property type="term" value="F:zinc ion binding"/>
    <property type="evidence" value="ECO:0007669"/>
    <property type="project" value="InterPro"/>
</dbReference>
<organism evidence="3 4">
    <name type="scientific">Panagrellus redivivus</name>
    <name type="common">Microworm</name>
    <dbReference type="NCBI Taxonomy" id="6233"/>
    <lineage>
        <taxon>Eukaryota</taxon>
        <taxon>Metazoa</taxon>
        <taxon>Ecdysozoa</taxon>
        <taxon>Nematoda</taxon>
        <taxon>Chromadorea</taxon>
        <taxon>Rhabditida</taxon>
        <taxon>Tylenchina</taxon>
        <taxon>Panagrolaimomorpha</taxon>
        <taxon>Panagrolaimoidea</taxon>
        <taxon>Panagrolaimidae</taxon>
        <taxon>Panagrellus</taxon>
    </lineage>
</organism>
<dbReference type="Proteomes" id="UP000492821">
    <property type="component" value="Unassembled WGS sequence"/>
</dbReference>
<feature type="compositionally biased region" description="Polar residues" evidence="1">
    <location>
        <begin position="1"/>
        <end position="10"/>
    </location>
</feature>
<reference evidence="3" key="1">
    <citation type="journal article" date="2013" name="Genetics">
        <title>The draft genome and transcriptome of Panagrellus redivivus are shaped by the harsh demands of a free-living lifestyle.</title>
        <authorList>
            <person name="Srinivasan J."/>
            <person name="Dillman A.R."/>
            <person name="Macchietto M.G."/>
            <person name="Heikkinen L."/>
            <person name="Lakso M."/>
            <person name="Fracchia K.M."/>
            <person name="Antoshechkin I."/>
            <person name="Mortazavi A."/>
            <person name="Wong G."/>
            <person name="Sternberg P.W."/>
        </authorList>
    </citation>
    <scope>NUCLEOTIDE SEQUENCE [LARGE SCALE GENOMIC DNA]</scope>
    <source>
        <strain evidence="3">MT8872</strain>
    </source>
</reference>
<evidence type="ECO:0000256" key="1">
    <source>
        <dbReference type="SAM" id="MobiDB-lite"/>
    </source>
</evidence>
<accession>A0A7E4UP83</accession>
<name>A0A7E4UP83_PANRE</name>
<dbReference type="GO" id="GO:0019899">
    <property type="term" value="F:enzyme binding"/>
    <property type="evidence" value="ECO:0007669"/>
    <property type="project" value="UniProtKB-ARBA"/>
</dbReference>
<dbReference type="GO" id="GO:0003676">
    <property type="term" value="F:nucleic acid binding"/>
    <property type="evidence" value="ECO:0007669"/>
    <property type="project" value="InterPro"/>
</dbReference>
<feature type="domain" description="CCHC-type" evidence="2">
    <location>
        <begin position="250"/>
        <end position="266"/>
    </location>
</feature>
<feature type="region of interest" description="Disordered" evidence="1">
    <location>
        <begin position="1"/>
        <end position="25"/>
    </location>
</feature>
<evidence type="ECO:0000259" key="2">
    <source>
        <dbReference type="SMART" id="SM00343"/>
    </source>
</evidence>